<proteinExistence type="predicted"/>
<dbReference type="Proteomes" id="UP000182108">
    <property type="component" value="Unassembled WGS sequence"/>
</dbReference>
<dbReference type="InterPro" id="IPR003439">
    <property type="entry name" value="ABC_transporter-like_ATP-bd"/>
</dbReference>
<dbReference type="PROSITE" id="PS50893">
    <property type="entry name" value="ABC_TRANSPORTER_2"/>
    <property type="match status" value="1"/>
</dbReference>
<organism evidence="5 6">
    <name type="scientific">Tepidiphilus thermophilus</name>
    <dbReference type="NCBI Taxonomy" id="876478"/>
    <lineage>
        <taxon>Bacteria</taxon>
        <taxon>Pseudomonadati</taxon>
        <taxon>Pseudomonadota</taxon>
        <taxon>Hydrogenophilia</taxon>
        <taxon>Hydrogenophilales</taxon>
        <taxon>Hydrogenophilaceae</taxon>
        <taxon>Tepidiphilus</taxon>
    </lineage>
</organism>
<dbReference type="SMART" id="SM00382">
    <property type="entry name" value="AAA"/>
    <property type="match status" value="1"/>
</dbReference>
<dbReference type="InterPro" id="IPR003593">
    <property type="entry name" value="AAA+_ATPase"/>
</dbReference>
<evidence type="ECO:0000313" key="5">
    <source>
        <dbReference type="EMBL" id="CUB07014.1"/>
    </source>
</evidence>
<dbReference type="InterPro" id="IPR027417">
    <property type="entry name" value="P-loop_NTPase"/>
</dbReference>
<gene>
    <name evidence="5" type="ORF">Ga0061068_104157</name>
</gene>
<dbReference type="EMBL" id="CYHH01000004">
    <property type="protein sequence ID" value="CUB07014.1"/>
    <property type="molecule type" value="Genomic_DNA"/>
</dbReference>
<keyword evidence="6" id="KW-1185">Reference proteome</keyword>
<keyword evidence="3" id="KW-0067">ATP-binding</keyword>
<evidence type="ECO:0000259" key="4">
    <source>
        <dbReference type="PROSITE" id="PS50893"/>
    </source>
</evidence>
<protein>
    <submittedName>
        <fullName evidence="5">ABC-type transporter Mla maintaining outer membrane lipid asymmetry, ATPase component MlaF</fullName>
    </submittedName>
</protein>
<evidence type="ECO:0000256" key="3">
    <source>
        <dbReference type="ARBA" id="ARBA00022840"/>
    </source>
</evidence>
<name>A0A0K6IVB5_9PROT</name>
<dbReference type="RefSeq" id="WP_055423346.1">
    <property type="nucleotide sequence ID" value="NZ_CYHH01000004.1"/>
</dbReference>
<dbReference type="GO" id="GO:0005524">
    <property type="term" value="F:ATP binding"/>
    <property type="evidence" value="ECO:0007669"/>
    <property type="project" value="UniProtKB-KW"/>
</dbReference>
<dbReference type="PANTHER" id="PTHR43023:SF3">
    <property type="entry name" value="PROTEIN TRIGALACTOSYLDIACYLGLYCEROL 3, CHLOROPLASTIC"/>
    <property type="match status" value="1"/>
</dbReference>
<reference evidence="6" key="1">
    <citation type="submission" date="2015-08" db="EMBL/GenBank/DDBJ databases">
        <authorList>
            <person name="Babu N.S."/>
            <person name="Beckwith C.J."/>
            <person name="Beseler K.G."/>
            <person name="Brison A."/>
            <person name="Carone J.V."/>
            <person name="Caskin T.P."/>
            <person name="Diamond M."/>
            <person name="Durham M.E."/>
            <person name="Foxe J.M."/>
            <person name="Go M."/>
            <person name="Henderson B.A."/>
            <person name="Jones I.B."/>
            <person name="McGettigan J.A."/>
            <person name="Micheletti S.J."/>
            <person name="Nasrallah M.E."/>
            <person name="Ortiz D."/>
            <person name="Piller C.R."/>
            <person name="Privatt S.R."/>
            <person name="Schneider S.L."/>
            <person name="Sharp S."/>
            <person name="Smith T.C."/>
            <person name="Stanton J.D."/>
            <person name="Ullery H.E."/>
            <person name="Wilson R.J."/>
            <person name="Serrano M.G."/>
            <person name="Buck G."/>
            <person name="Lee V."/>
            <person name="Wang Y."/>
            <person name="Carvalho R."/>
            <person name="Voegtly L."/>
            <person name="Shi R."/>
            <person name="Duckworth R."/>
            <person name="Johnson A."/>
            <person name="Loviza R."/>
            <person name="Walstead R."/>
            <person name="Shah Z."/>
            <person name="Kiflezghi M."/>
            <person name="Wade K."/>
            <person name="Ball S.L."/>
            <person name="Bradley K.W."/>
            <person name="Asai D.J."/>
            <person name="Bowman C.A."/>
            <person name="Russell D.A."/>
            <person name="Pope W.H."/>
            <person name="Jacobs-Sera D."/>
            <person name="Hendrix R.W."/>
            <person name="Hatfull G.F."/>
        </authorList>
    </citation>
    <scope>NUCLEOTIDE SEQUENCE [LARGE SCALE GENOMIC DNA]</scope>
    <source>
        <strain evidence="6">JCM 19170</strain>
    </source>
</reference>
<dbReference type="Gene3D" id="3.40.50.300">
    <property type="entry name" value="P-loop containing nucleotide triphosphate hydrolases"/>
    <property type="match status" value="1"/>
</dbReference>
<evidence type="ECO:0000313" key="6">
    <source>
        <dbReference type="Proteomes" id="UP000182108"/>
    </source>
</evidence>
<dbReference type="SUPFAM" id="SSF52540">
    <property type="entry name" value="P-loop containing nucleoside triphosphate hydrolases"/>
    <property type="match status" value="1"/>
</dbReference>
<keyword evidence="2" id="KW-0547">Nucleotide-binding</keyword>
<evidence type="ECO:0000256" key="1">
    <source>
        <dbReference type="ARBA" id="ARBA00022448"/>
    </source>
</evidence>
<evidence type="ECO:0000256" key="2">
    <source>
        <dbReference type="ARBA" id="ARBA00022741"/>
    </source>
</evidence>
<dbReference type="AlphaFoldDB" id="A0A0K6IVB5"/>
<dbReference type="GO" id="GO:0016887">
    <property type="term" value="F:ATP hydrolysis activity"/>
    <property type="evidence" value="ECO:0007669"/>
    <property type="project" value="InterPro"/>
</dbReference>
<dbReference type="PANTHER" id="PTHR43023">
    <property type="entry name" value="PROTEIN TRIGALACTOSYLDIACYLGLYCEROL 3, CHLOROPLASTIC"/>
    <property type="match status" value="1"/>
</dbReference>
<dbReference type="OrthoDB" id="5298328at2"/>
<sequence>MSAVQEETAIEVHGLCNRFGAHVVHEGLDLVVPRGKVVSLVGGSGSGKTVLLNNLIMLTRPAAGSIRILGRDVEALGREERIRLQLRLGVMFQQGALFTSLTVLENVMLPLAEHARLPRRLREEAAMLKIQLAGLDADAVHRHPRELSGGMTKRAALARALALDPEILFLDEPTSGLDPVSARAFDRLVLALRDALGVTIFQITHDLDSIFGASDLVVFLARKKVLAAGTAEELAQRPEPELRAYFSARAGGSNCSLNTCL</sequence>
<dbReference type="Pfam" id="PF00005">
    <property type="entry name" value="ABC_tran"/>
    <property type="match status" value="1"/>
</dbReference>
<keyword evidence="1" id="KW-0813">Transport</keyword>
<feature type="domain" description="ABC transporter" evidence="4">
    <location>
        <begin position="10"/>
        <end position="247"/>
    </location>
</feature>
<accession>A0A0K6IVB5</accession>